<evidence type="ECO:0000313" key="2">
    <source>
        <dbReference type="EMBL" id="STT95202.1"/>
    </source>
</evidence>
<name>A0A377YAI2_KLEPN</name>
<feature type="transmembrane region" description="Helical" evidence="1">
    <location>
        <begin position="24"/>
        <end position="45"/>
    </location>
</feature>
<keyword evidence="1" id="KW-0812">Transmembrane</keyword>
<evidence type="ECO:0000313" key="6">
    <source>
        <dbReference type="Proteomes" id="UP000254141"/>
    </source>
</evidence>
<dbReference type="EMBL" id="UGMN01000004">
    <property type="protein sequence ID" value="STV24330.1"/>
    <property type="molecule type" value="Genomic_DNA"/>
</dbReference>
<evidence type="ECO:0000313" key="5">
    <source>
        <dbReference type="Proteomes" id="UP000254103"/>
    </source>
</evidence>
<organism evidence="3 6">
    <name type="scientific">Klebsiella pneumoniae</name>
    <dbReference type="NCBI Taxonomy" id="573"/>
    <lineage>
        <taxon>Bacteria</taxon>
        <taxon>Pseudomonadati</taxon>
        <taxon>Pseudomonadota</taxon>
        <taxon>Gammaproteobacteria</taxon>
        <taxon>Enterobacterales</taxon>
        <taxon>Enterobacteriaceae</taxon>
        <taxon>Klebsiella/Raoultella group</taxon>
        <taxon>Klebsiella</taxon>
        <taxon>Klebsiella pneumoniae complex</taxon>
    </lineage>
</organism>
<keyword evidence="1" id="KW-0472">Membrane</keyword>
<reference evidence="5 6" key="1">
    <citation type="submission" date="2018-06" db="EMBL/GenBank/DDBJ databases">
        <authorList>
            <consortium name="Pathogen Informatics"/>
            <person name="Doyle S."/>
        </authorList>
    </citation>
    <scope>NUCLEOTIDE SEQUENCE [LARGE SCALE GENOMIC DNA]</scope>
    <source>
        <strain evidence="3 6">NCTC5051</strain>
        <strain evidence="2 5">NCTC5052</strain>
        <strain evidence="4 7">NCTC5053</strain>
    </source>
</reference>
<dbReference type="Proteomes" id="UP000254387">
    <property type="component" value="Unassembled WGS sequence"/>
</dbReference>
<evidence type="ECO:0000313" key="3">
    <source>
        <dbReference type="EMBL" id="STU54102.1"/>
    </source>
</evidence>
<dbReference type="EMBL" id="UGLU01000001">
    <property type="protein sequence ID" value="STU54102.1"/>
    <property type="molecule type" value="Genomic_DNA"/>
</dbReference>
<dbReference type="Proteomes" id="UP000254103">
    <property type="component" value="Unassembled WGS sequence"/>
</dbReference>
<accession>A0A377YAI2</accession>
<gene>
    <name evidence="3" type="ORF">NCTC5051_05213</name>
    <name evidence="2" type="ORF">NCTC5052_03688</name>
    <name evidence="4" type="ORF">NCTC5053_03171</name>
</gene>
<dbReference type="AlphaFoldDB" id="A0A377YAI2"/>
<keyword evidence="1" id="KW-1133">Transmembrane helix</keyword>
<evidence type="ECO:0000256" key="1">
    <source>
        <dbReference type="SAM" id="Phobius"/>
    </source>
</evidence>
<proteinExistence type="predicted"/>
<evidence type="ECO:0000313" key="7">
    <source>
        <dbReference type="Proteomes" id="UP000254387"/>
    </source>
</evidence>
<dbReference type="Proteomes" id="UP000254141">
    <property type="component" value="Unassembled WGS sequence"/>
</dbReference>
<protein>
    <submittedName>
        <fullName evidence="3">Uncharacterized protein</fullName>
    </submittedName>
</protein>
<evidence type="ECO:0000313" key="4">
    <source>
        <dbReference type="EMBL" id="STV24330.1"/>
    </source>
</evidence>
<sequence length="47" mass="5288">MLPKVLSKNLVWLLGVSPKYPCKINLLIFCLLIKLLLVCFGVVNINC</sequence>
<dbReference type="EMBL" id="UGLJ01000002">
    <property type="protein sequence ID" value="STT95202.1"/>
    <property type="molecule type" value="Genomic_DNA"/>
</dbReference>